<evidence type="ECO:0000313" key="3">
    <source>
        <dbReference type="Proteomes" id="UP000008694"/>
    </source>
</evidence>
<name>D7KLW6_ARALL</name>
<evidence type="ECO:0000313" key="2">
    <source>
        <dbReference type="EMBL" id="EFH70146.1"/>
    </source>
</evidence>
<proteinExistence type="predicted"/>
<keyword evidence="3" id="KW-1185">Reference proteome</keyword>
<evidence type="ECO:0000256" key="1">
    <source>
        <dbReference type="SAM" id="MobiDB-lite"/>
    </source>
</evidence>
<sequence length="54" mass="5945">MDSNELDTNVIIAHEEATGVGPQEEGDPDNIMDLTMNPTMKTQGSETLLKSRRL</sequence>
<accession>D7KLW6</accession>
<dbReference type="EMBL" id="GL348713">
    <property type="protein sequence ID" value="EFH70146.1"/>
    <property type="molecule type" value="Genomic_DNA"/>
</dbReference>
<dbReference type="AlphaFoldDB" id="D7KLW6"/>
<organism evidence="3">
    <name type="scientific">Arabidopsis lyrata subsp. lyrata</name>
    <name type="common">Lyre-leaved rock-cress</name>
    <dbReference type="NCBI Taxonomy" id="81972"/>
    <lineage>
        <taxon>Eukaryota</taxon>
        <taxon>Viridiplantae</taxon>
        <taxon>Streptophyta</taxon>
        <taxon>Embryophyta</taxon>
        <taxon>Tracheophyta</taxon>
        <taxon>Spermatophyta</taxon>
        <taxon>Magnoliopsida</taxon>
        <taxon>eudicotyledons</taxon>
        <taxon>Gunneridae</taxon>
        <taxon>Pentapetalae</taxon>
        <taxon>rosids</taxon>
        <taxon>malvids</taxon>
        <taxon>Brassicales</taxon>
        <taxon>Brassicaceae</taxon>
        <taxon>Camelineae</taxon>
        <taxon>Arabidopsis</taxon>
    </lineage>
</organism>
<feature type="region of interest" description="Disordered" evidence="1">
    <location>
        <begin position="17"/>
        <end position="54"/>
    </location>
</feature>
<feature type="compositionally biased region" description="Polar residues" evidence="1">
    <location>
        <begin position="36"/>
        <end position="48"/>
    </location>
</feature>
<reference evidence="3" key="1">
    <citation type="journal article" date="2011" name="Nat. Genet.">
        <title>The Arabidopsis lyrata genome sequence and the basis of rapid genome size change.</title>
        <authorList>
            <person name="Hu T.T."/>
            <person name="Pattyn P."/>
            <person name="Bakker E.G."/>
            <person name="Cao J."/>
            <person name="Cheng J.-F."/>
            <person name="Clark R.M."/>
            <person name="Fahlgren N."/>
            <person name="Fawcett J.A."/>
            <person name="Grimwood J."/>
            <person name="Gundlach H."/>
            <person name="Haberer G."/>
            <person name="Hollister J.D."/>
            <person name="Ossowski S."/>
            <person name="Ottilar R.P."/>
            <person name="Salamov A.A."/>
            <person name="Schneeberger K."/>
            <person name="Spannagl M."/>
            <person name="Wang X."/>
            <person name="Yang L."/>
            <person name="Nasrallah M.E."/>
            <person name="Bergelson J."/>
            <person name="Carrington J.C."/>
            <person name="Gaut B.S."/>
            <person name="Schmutz J."/>
            <person name="Mayer K.F.X."/>
            <person name="Van de Peer Y."/>
            <person name="Grigoriev I.V."/>
            <person name="Nordborg M."/>
            <person name="Weigel D."/>
            <person name="Guo Y.-L."/>
        </authorList>
    </citation>
    <scope>NUCLEOTIDE SEQUENCE [LARGE SCALE GENOMIC DNA]</scope>
    <source>
        <strain evidence="3">cv. MN47</strain>
    </source>
</reference>
<dbReference type="Gramene" id="Al_scaffold_0001_3683">
    <property type="protein sequence ID" value="Al_scaffold_0001_3683"/>
    <property type="gene ID" value="Al_scaffold_0001_3683"/>
</dbReference>
<dbReference type="Proteomes" id="UP000008694">
    <property type="component" value="Unassembled WGS sequence"/>
</dbReference>
<dbReference type="HOGENOM" id="CLU_3053047_0_0_1"/>
<gene>
    <name evidence="2" type="ORF">ARALYDRAFT_681360</name>
</gene>
<protein>
    <submittedName>
        <fullName evidence="2">Predicted protein</fullName>
    </submittedName>
</protein>